<accession>A0A0F5YL50</accession>
<gene>
    <name evidence="2" type="ORF">WN50_06260</name>
</gene>
<dbReference type="SUPFAM" id="SSF53335">
    <property type="entry name" value="S-adenosyl-L-methionine-dependent methyltransferases"/>
    <property type="match status" value="1"/>
</dbReference>
<dbReference type="GO" id="GO:0032259">
    <property type="term" value="P:methylation"/>
    <property type="evidence" value="ECO:0007669"/>
    <property type="project" value="UniProtKB-KW"/>
</dbReference>
<dbReference type="InterPro" id="IPR050508">
    <property type="entry name" value="Methyltransf_Superfamily"/>
</dbReference>
<dbReference type="EMBL" id="LATL02000332">
    <property type="protein sequence ID" value="KKD38910.1"/>
    <property type="molecule type" value="Genomic_DNA"/>
</dbReference>
<keyword evidence="2" id="KW-0808">Transferase</keyword>
<protein>
    <submittedName>
        <fullName evidence="2">Methyltransferase type 11</fullName>
    </submittedName>
</protein>
<evidence type="ECO:0000313" key="3">
    <source>
        <dbReference type="Proteomes" id="UP000033607"/>
    </source>
</evidence>
<proteinExistence type="predicted"/>
<dbReference type="PANTHER" id="PTHR42912">
    <property type="entry name" value="METHYLTRANSFERASE"/>
    <property type="match status" value="1"/>
</dbReference>
<dbReference type="Pfam" id="PF13649">
    <property type="entry name" value="Methyltransf_25"/>
    <property type="match status" value="1"/>
</dbReference>
<organism evidence="2 3">
    <name type="scientific">Limnoraphis robusta CS-951</name>
    <dbReference type="NCBI Taxonomy" id="1637645"/>
    <lineage>
        <taxon>Bacteria</taxon>
        <taxon>Bacillati</taxon>
        <taxon>Cyanobacteriota</taxon>
        <taxon>Cyanophyceae</taxon>
        <taxon>Oscillatoriophycideae</taxon>
        <taxon>Oscillatoriales</taxon>
        <taxon>Sirenicapillariaceae</taxon>
        <taxon>Limnoraphis</taxon>
    </lineage>
</organism>
<dbReference type="CDD" id="cd02440">
    <property type="entry name" value="AdoMet_MTases"/>
    <property type="match status" value="1"/>
</dbReference>
<feature type="domain" description="Methyltransferase" evidence="1">
    <location>
        <begin position="105"/>
        <end position="201"/>
    </location>
</feature>
<dbReference type="OrthoDB" id="505670at2"/>
<sequence>MSVRQDTIFKQFLAPLVENILIDREALKQFQQSINWEKETTRITNPRLTYPDYYQSQDFHGIKGGYLNPEAAVYYDSITQYVLPPAEPIVRQGLIDRIRVKPRKILDLGCGTGSTTLLLKQAFPSAEVIGVDLSPYLLVVAEVKAKKAELDIKFKQANAETTGFDEASFDLVTASFLFHETPPEIAQTIVKESFRLLRVGGEMIVLDANQHTLRQTEWLTEIFEDPYTKAYAAASVDAWMTKAEFAQVQTDQWWWVHQISQGIKPILNNTSTSVNSQTQVSYNNPTFDHSAGLPAPA</sequence>
<dbReference type="InterPro" id="IPR029063">
    <property type="entry name" value="SAM-dependent_MTases_sf"/>
</dbReference>
<dbReference type="AlphaFoldDB" id="A0A0F5YL50"/>
<dbReference type="Proteomes" id="UP000033607">
    <property type="component" value="Unassembled WGS sequence"/>
</dbReference>
<dbReference type="GO" id="GO:0008168">
    <property type="term" value="F:methyltransferase activity"/>
    <property type="evidence" value="ECO:0007669"/>
    <property type="project" value="UniProtKB-KW"/>
</dbReference>
<dbReference type="RefSeq" id="WP_046277659.1">
    <property type="nucleotide sequence ID" value="NZ_LATL02000332.1"/>
</dbReference>
<dbReference type="PANTHER" id="PTHR42912:SF80">
    <property type="entry name" value="METHYLTRANSFERASE DOMAIN-CONTAINING PROTEIN"/>
    <property type="match status" value="1"/>
</dbReference>
<evidence type="ECO:0000259" key="1">
    <source>
        <dbReference type="Pfam" id="PF13649"/>
    </source>
</evidence>
<name>A0A0F5YL50_9CYAN</name>
<dbReference type="Gene3D" id="3.40.50.150">
    <property type="entry name" value="Vaccinia Virus protein VP39"/>
    <property type="match status" value="1"/>
</dbReference>
<comment type="caution">
    <text evidence="2">The sequence shown here is derived from an EMBL/GenBank/DDBJ whole genome shotgun (WGS) entry which is preliminary data.</text>
</comment>
<keyword evidence="2" id="KW-0489">Methyltransferase</keyword>
<evidence type="ECO:0000313" key="2">
    <source>
        <dbReference type="EMBL" id="KKD38910.1"/>
    </source>
</evidence>
<reference evidence="2 3" key="1">
    <citation type="submission" date="2015-06" db="EMBL/GenBank/DDBJ databases">
        <title>Draft genome assembly of filamentous brackish cyanobacterium Limnoraphis robusta strain CS-951.</title>
        <authorList>
            <person name="Willis A."/>
            <person name="Parks M."/>
            <person name="Burford M.A."/>
        </authorList>
    </citation>
    <scope>NUCLEOTIDE SEQUENCE [LARGE SCALE GENOMIC DNA]</scope>
    <source>
        <strain evidence="2 3">CS-951</strain>
    </source>
</reference>
<dbReference type="InterPro" id="IPR041698">
    <property type="entry name" value="Methyltransf_25"/>
</dbReference>